<organism evidence="2 3">
    <name type="scientific">Ehrlichia ruminantium</name>
    <name type="common">heartwater rickettsia</name>
    <name type="synonym">Cowdria ruminantium</name>
    <dbReference type="NCBI Taxonomy" id="779"/>
    <lineage>
        <taxon>Bacteria</taxon>
        <taxon>Pseudomonadati</taxon>
        <taxon>Pseudomonadota</taxon>
        <taxon>Alphaproteobacteria</taxon>
        <taxon>Rickettsiales</taxon>
        <taxon>Anaplasmataceae</taxon>
        <taxon>Ehrlichia</taxon>
    </lineage>
</organism>
<feature type="transmembrane region" description="Helical" evidence="1">
    <location>
        <begin position="49"/>
        <end position="69"/>
    </location>
</feature>
<proteinExistence type="predicted"/>
<sequence>MSGVGIIVLAGVIVNNNILLIDAFYANISNTNDKKDAIIKASISRLRPILLTVITGIVGLLPMVFRISFDFVNQRVIYNSPSSQLWCELSYTISIGLLLATVITLFFTPALLVLGKCNRISKSDRMVCY</sequence>
<keyword evidence="1" id="KW-1133">Transmembrane helix</keyword>
<dbReference type="Pfam" id="PF00873">
    <property type="entry name" value="ACR_tran"/>
    <property type="match status" value="1"/>
</dbReference>
<dbReference type="SUPFAM" id="SSF82866">
    <property type="entry name" value="Multidrug efflux transporter AcrB transmembrane domain"/>
    <property type="match status" value="1"/>
</dbReference>
<evidence type="ECO:0000313" key="3">
    <source>
        <dbReference type="Proteomes" id="UP000092677"/>
    </source>
</evidence>
<dbReference type="GO" id="GO:0005886">
    <property type="term" value="C:plasma membrane"/>
    <property type="evidence" value="ECO:0007669"/>
    <property type="project" value="TreeGrafter"/>
</dbReference>
<dbReference type="EMBL" id="BDDL01000064">
    <property type="protein sequence ID" value="GAT77329.1"/>
    <property type="molecule type" value="Genomic_DNA"/>
</dbReference>
<protein>
    <submittedName>
        <fullName evidence="2">Aminoglycoside efflux pump</fullName>
    </submittedName>
</protein>
<accession>A0A170RWV5</accession>
<dbReference type="Proteomes" id="UP000092677">
    <property type="component" value="Unassembled WGS sequence"/>
</dbReference>
<dbReference type="PANTHER" id="PTHR32063:SF0">
    <property type="entry name" value="SWARMING MOTILITY PROTEIN SWRC"/>
    <property type="match status" value="1"/>
</dbReference>
<dbReference type="Gene3D" id="1.20.1640.10">
    <property type="entry name" value="Multidrug efflux transporter AcrB transmembrane domain"/>
    <property type="match status" value="1"/>
</dbReference>
<feature type="transmembrane region" description="Helical" evidence="1">
    <location>
        <begin position="89"/>
        <end position="115"/>
    </location>
</feature>
<reference evidence="3" key="1">
    <citation type="submission" date="2016-05" db="EMBL/GenBank/DDBJ databases">
        <title>Draft genome sequences of four strains of Ehrlichia ruminantium, a tick-borne pathogen of ruminants, isolated from Zimbabwe, The Gambia and Ghana.</title>
        <authorList>
            <person name="Nakao R."/>
            <person name="Jongejan F."/>
            <person name="Sugimoto C."/>
        </authorList>
    </citation>
    <scope>NUCLEOTIDE SEQUENCE [LARGE SCALE GENOMIC DNA]</scope>
    <source>
        <strain evidence="3">Kerr Seringe</strain>
    </source>
</reference>
<dbReference type="AlphaFoldDB" id="A0A170RWV5"/>
<evidence type="ECO:0000256" key="1">
    <source>
        <dbReference type="SAM" id="Phobius"/>
    </source>
</evidence>
<keyword evidence="1" id="KW-0812">Transmembrane</keyword>
<evidence type="ECO:0000313" key="2">
    <source>
        <dbReference type="EMBL" id="GAT77329.1"/>
    </source>
</evidence>
<feature type="transmembrane region" description="Helical" evidence="1">
    <location>
        <begin position="6"/>
        <end position="28"/>
    </location>
</feature>
<dbReference type="InterPro" id="IPR001036">
    <property type="entry name" value="Acrflvin-R"/>
</dbReference>
<name>A0A170RWV5_EHRRU</name>
<dbReference type="GO" id="GO:0042910">
    <property type="term" value="F:xenobiotic transmembrane transporter activity"/>
    <property type="evidence" value="ECO:0007669"/>
    <property type="project" value="TreeGrafter"/>
</dbReference>
<keyword evidence="1" id="KW-0472">Membrane</keyword>
<comment type="caution">
    <text evidence="2">The sequence shown here is derived from an EMBL/GenBank/DDBJ whole genome shotgun (WGS) entry which is preliminary data.</text>
</comment>
<gene>
    <name evidence="2" type="ORF">EHRUM2_05490</name>
</gene>
<dbReference type="PANTHER" id="PTHR32063">
    <property type="match status" value="1"/>
</dbReference>